<dbReference type="STRING" id="1550231.SAMN05660662_0463"/>
<evidence type="ECO:0000256" key="2">
    <source>
        <dbReference type="ARBA" id="ARBA00009347"/>
    </source>
</evidence>
<dbReference type="SUPFAM" id="SSF56645">
    <property type="entry name" value="Acyl-CoA dehydrogenase NM domain-like"/>
    <property type="match status" value="1"/>
</dbReference>
<keyword evidence="4 5" id="KW-0274">FAD</keyword>
<dbReference type="SUPFAM" id="SSF47203">
    <property type="entry name" value="Acyl-CoA dehydrogenase C-terminal domain-like"/>
    <property type="match status" value="1"/>
</dbReference>
<dbReference type="PIRSF" id="PIRSF016578">
    <property type="entry name" value="HsaA"/>
    <property type="match status" value="1"/>
</dbReference>
<name>A0A1G7H9R8_9ACTN</name>
<dbReference type="GO" id="GO:0050660">
    <property type="term" value="F:flavin adenine dinucleotide binding"/>
    <property type="evidence" value="ECO:0007669"/>
    <property type="project" value="InterPro"/>
</dbReference>
<gene>
    <name evidence="9" type="ORF">SAMN05660662_0463</name>
</gene>
<comment type="similarity">
    <text evidence="2 5">Belongs to the acyl-CoA dehydrogenase family.</text>
</comment>
<dbReference type="PANTHER" id="PTHR43884:SF12">
    <property type="entry name" value="ISOVALERYL-COA DEHYDROGENASE, MITOCHONDRIAL-RELATED"/>
    <property type="match status" value="1"/>
</dbReference>
<dbReference type="InterPro" id="IPR009075">
    <property type="entry name" value="AcylCo_DH/oxidase_C"/>
</dbReference>
<accession>A0A1G7H9R8</accession>
<dbReference type="PANTHER" id="PTHR43884">
    <property type="entry name" value="ACYL-COA DEHYDROGENASE"/>
    <property type="match status" value="1"/>
</dbReference>
<dbReference type="Pfam" id="PF02770">
    <property type="entry name" value="Acyl-CoA_dh_M"/>
    <property type="match status" value="1"/>
</dbReference>
<keyword evidence="3 5" id="KW-0285">Flavoprotein</keyword>
<keyword evidence="5" id="KW-0560">Oxidoreductase</keyword>
<keyword evidence="10" id="KW-1185">Reference proteome</keyword>
<dbReference type="InterPro" id="IPR036250">
    <property type="entry name" value="AcylCo_DH-like_C"/>
</dbReference>
<evidence type="ECO:0000256" key="4">
    <source>
        <dbReference type="ARBA" id="ARBA00022827"/>
    </source>
</evidence>
<dbReference type="AlphaFoldDB" id="A0A1G7H9R8"/>
<dbReference type="InterPro" id="IPR046373">
    <property type="entry name" value="Acyl-CoA_Oxase/DH_mid-dom_sf"/>
</dbReference>
<dbReference type="Proteomes" id="UP000199406">
    <property type="component" value="Unassembled WGS sequence"/>
</dbReference>
<dbReference type="Pfam" id="PF00441">
    <property type="entry name" value="Acyl-CoA_dh_1"/>
    <property type="match status" value="1"/>
</dbReference>
<evidence type="ECO:0000259" key="7">
    <source>
        <dbReference type="Pfam" id="PF02770"/>
    </source>
</evidence>
<comment type="cofactor">
    <cofactor evidence="1 5">
        <name>FAD</name>
        <dbReference type="ChEBI" id="CHEBI:57692"/>
    </cofactor>
</comment>
<evidence type="ECO:0000256" key="5">
    <source>
        <dbReference type="RuleBase" id="RU362125"/>
    </source>
</evidence>
<dbReference type="Pfam" id="PF02771">
    <property type="entry name" value="Acyl-CoA_dh_N"/>
    <property type="match status" value="1"/>
</dbReference>
<evidence type="ECO:0000259" key="6">
    <source>
        <dbReference type="Pfam" id="PF00441"/>
    </source>
</evidence>
<evidence type="ECO:0000256" key="3">
    <source>
        <dbReference type="ARBA" id="ARBA00022630"/>
    </source>
</evidence>
<dbReference type="InterPro" id="IPR006091">
    <property type="entry name" value="Acyl-CoA_Oxase/DH_mid-dom"/>
</dbReference>
<dbReference type="GO" id="GO:0003995">
    <property type="term" value="F:acyl-CoA dehydrogenase activity"/>
    <property type="evidence" value="ECO:0007669"/>
    <property type="project" value="TreeGrafter"/>
</dbReference>
<sequence length="401" mass="41708">MPDEPQGGPLGFPVVTAPPVSVAEATLRATEIAEAVARPLVDRTDSGVWPAEPLRALQEAGLGGLAAPRSLGGAGLGLGGVAAVGEALGRVCASTALCFGMHSVATAVIAAKPTDRQRADFLDAIVAGEHLTTLALSEPGTGAAFWLPQTRMTQAGTGMRIDGEKSFVTNGSHADSYVVSTVAADPDAPVGEFSCVLVPAGVGGMTWVDAWNGVGMRGNSSRRALLDGVLVGADHLLGAEGDQIWYVFEVVAPYFLMAMAGSYLGVAQASLDEATAHLTRRAHGHTGRRLATEPILQHRLGELWAQVERTRRLVYWAAEEGDAGGPKALLGLTAAKAEVAKCAVEVTNEAMTLVGGIGYRDRSPLERHLRDARAAEVMSPTTDILRTWTGRAALGLPLLGD</sequence>
<organism evidence="9 10">
    <name type="scientific">Blastococcus aurantiacus</name>
    <dbReference type="NCBI Taxonomy" id="1550231"/>
    <lineage>
        <taxon>Bacteria</taxon>
        <taxon>Bacillati</taxon>
        <taxon>Actinomycetota</taxon>
        <taxon>Actinomycetes</taxon>
        <taxon>Geodermatophilales</taxon>
        <taxon>Geodermatophilaceae</taxon>
        <taxon>Blastococcus</taxon>
    </lineage>
</organism>
<dbReference type="InterPro" id="IPR009100">
    <property type="entry name" value="AcylCoA_DH/oxidase_NM_dom_sf"/>
</dbReference>
<reference evidence="10" key="1">
    <citation type="submission" date="2016-10" db="EMBL/GenBank/DDBJ databases">
        <authorList>
            <person name="Varghese N."/>
            <person name="Submissions S."/>
        </authorList>
    </citation>
    <scope>NUCLEOTIDE SEQUENCE [LARGE SCALE GENOMIC DNA]</scope>
    <source>
        <strain evidence="10">DSM 44268</strain>
    </source>
</reference>
<evidence type="ECO:0000256" key="1">
    <source>
        <dbReference type="ARBA" id="ARBA00001974"/>
    </source>
</evidence>
<evidence type="ECO:0000313" key="9">
    <source>
        <dbReference type="EMBL" id="SDE97168.1"/>
    </source>
</evidence>
<dbReference type="InterPro" id="IPR013786">
    <property type="entry name" value="AcylCoA_DH/ox_N"/>
</dbReference>
<evidence type="ECO:0000259" key="8">
    <source>
        <dbReference type="Pfam" id="PF02771"/>
    </source>
</evidence>
<dbReference type="CDD" id="cd00567">
    <property type="entry name" value="ACAD"/>
    <property type="match status" value="1"/>
</dbReference>
<dbReference type="Gene3D" id="1.10.540.10">
    <property type="entry name" value="Acyl-CoA dehydrogenase/oxidase, N-terminal domain"/>
    <property type="match status" value="1"/>
</dbReference>
<dbReference type="InterPro" id="IPR037069">
    <property type="entry name" value="AcylCoA_DH/ox_N_sf"/>
</dbReference>
<dbReference type="Gene3D" id="1.20.140.10">
    <property type="entry name" value="Butyryl-CoA Dehydrogenase, subunit A, domain 3"/>
    <property type="match status" value="1"/>
</dbReference>
<dbReference type="EMBL" id="FNBT01000001">
    <property type="protein sequence ID" value="SDE97168.1"/>
    <property type="molecule type" value="Genomic_DNA"/>
</dbReference>
<proteinExistence type="inferred from homology"/>
<feature type="domain" description="Acyl-CoA oxidase/dehydrogenase middle" evidence="7">
    <location>
        <begin position="134"/>
        <end position="227"/>
    </location>
</feature>
<dbReference type="Gene3D" id="2.40.110.10">
    <property type="entry name" value="Butyryl-CoA Dehydrogenase, subunit A, domain 2"/>
    <property type="match status" value="1"/>
</dbReference>
<feature type="domain" description="Acyl-CoA dehydrogenase/oxidase N-terminal" evidence="8">
    <location>
        <begin position="29"/>
        <end position="129"/>
    </location>
</feature>
<protein>
    <submittedName>
        <fullName evidence="9">Acyl-CoA dehydrogenase</fullName>
    </submittedName>
</protein>
<feature type="domain" description="Acyl-CoA dehydrogenase/oxidase C-terminal" evidence="6">
    <location>
        <begin position="258"/>
        <end position="392"/>
    </location>
</feature>
<evidence type="ECO:0000313" key="10">
    <source>
        <dbReference type="Proteomes" id="UP000199406"/>
    </source>
</evidence>